<accession>A0A2G5T5E9</accession>
<dbReference type="Proteomes" id="UP000230233">
    <property type="component" value="Chromosome V"/>
</dbReference>
<evidence type="ECO:0000256" key="8">
    <source>
        <dbReference type="ARBA" id="ARBA00023145"/>
    </source>
</evidence>
<evidence type="ECO:0000256" key="6">
    <source>
        <dbReference type="ARBA" id="ARBA00022750"/>
    </source>
</evidence>
<evidence type="ECO:0000256" key="2">
    <source>
        <dbReference type="ARBA" id="ARBA00007447"/>
    </source>
</evidence>
<dbReference type="OrthoDB" id="5804183at2759"/>
<evidence type="ECO:0000259" key="12">
    <source>
        <dbReference type="PROSITE" id="PS51767"/>
    </source>
</evidence>
<dbReference type="Gene3D" id="2.40.70.10">
    <property type="entry name" value="Acid Proteases"/>
    <property type="match status" value="2"/>
</dbReference>
<evidence type="ECO:0000256" key="5">
    <source>
        <dbReference type="ARBA" id="ARBA00022729"/>
    </source>
</evidence>
<evidence type="ECO:0000313" key="13">
    <source>
        <dbReference type="EMBL" id="PIC22614.1"/>
    </source>
</evidence>
<dbReference type="GO" id="GO:0005576">
    <property type="term" value="C:extracellular region"/>
    <property type="evidence" value="ECO:0007669"/>
    <property type="project" value="UniProtKB-SubCell"/>
</dbReference>
<protein>
    <recommendedName>
        <fullName evidence="12">Peptidase A1 domain-containing protein</fullName>
    </recommendedName>
</protein>
<dbReference type="AlphaFoldDB" id="A0A2G5T5E9"/>
<feature type="disulfide bond" evidence="11">
    <location>
        <begin position="315"/>
        <end position="348"/>
    </location>
</feature>
<keyword evidence="9 11" id="KW-1015">Disulfide bond</keyword>
<organism evidence="13 14">
    <name type="scientific">Caenorhabditis nigoni</name>
    <dbReference type="NCBI Taxonomy" id="1611254"/>
    <lineage>
        <taxon>Eukaryota</taxon>
        <taxon>Metazoa</taxon>
        <taxon>Ecdysozoa</taxon>
        <taxon>Nematoda</taxon>
        <taxon>Chromadorea</taxon>
        <taxon>Rhabditida</taxon>
        <taxon>Rhabditina</taxon>
        <taxon>Rhabditomorpha</taxon>
        <taxon>Rhabditoidea</taxon>
        <taxon>Rhabditidae</taxon>
        <taxon>Peloderinae</taxon>
        <taxon>Caenorhabditis</taxon>
    </lineage>
</organism>
<evidence type="ECO:0000256" key="4">
    <source>
        <dbReference type="ARBA" id="ARBA00022670"/>
    </source>
</evidence>
<keyword evidence="5" id="KW-0732">Signal</keyword>
<feature type="domain" description="Peptidase A1" evidence="12">
    <location>
        <begin position="68"/>
        <end position="388"/>
    </location>
</feature>
<keyword evidence="3" id="KW-0964">Secreted</keyword>
<evidence type="ECO:0000256" key="3">
    <source>
        <dbReference type="ARBA" id="ARBA00022525"/>
    </source>
</evidence>
<dbReference type="SUPFAM" id="SSF50630">
    <property type="entry name" value="Acid proteases"/>
    <property type="match status" value="1"/>
</dbReference>
<dbReference type="GO" id="GO:0006508">
    <property type="term" value="P:proteolysis"/>
    <property type="evidence" value="ECO:0007669"/>
    <property type="project" value="UniProtKB-KW"/>
</dbReference>
<dbReference type="CDD" id="cd05471">
    <property type="entry name" value="pepsin_like"/>
    <property type="match status" value="1"/>
</dbReference>
<dbReference type="GO" id="GO:0004190">
    <property type="term" value="F:aspartic-type endopeptidase activity"/>
    <property type="evidence" value="ECO:0007669"/>
    <property type="project" value="UniProtKB-KW"/>
</dbReference>
<evidence type="ECO:0000256" key="7">
    <source>
        <dbReference type="ARBA" id="ARBA00022801"/>
    </source>
</evidence>
<dbReference type="InterPro" id="IPR034164">
    <property type="entry name" value="Pepsin-like_dom"/>
</dbReference>
<comment type="subcellular location">
    <subcellularLocation>
        <location evidence="1">Secreted</location>
    </subcellularLocation>
</comment>
<dbReference type="PROSITE" id="PS51767">
    <property type="entry name" value="PEPTIDASE_A1"/>
    <property type="match status" value="1"/>
</dbReference>
<dbReference type="PANTHER" id="PTHR47966">
    <property type="entry name" value="BETA-SITE APP-CLEAVING ENZYME, ISOFORM A-RELATED"/>
    <property type="match status" value="1"/>
</dbReference>
<dbReference type="Pfam" id="PF00026">
    <property type="entry name" value="Asp"/>
    <property type="match status" value="1"/>
</dbReference>
<keyword evidence="10" id="KW-0325">Glycoprotein</keyword>
<dbReference type="STRING" id="1611254.A0A2G5T5E9"/>
<evidence type="ECO:0000256" key="11">
    <source>
        <dbReference type="PIRSR" id="PIRSR601461-2"/>
    </source>
</evidence>
<dbReference type="GO" id="GO:0005764">
    <property type="term" value="C:lysosome"/>
    <property type="evidence" value="ECO:0007669"/>
    <property type="project" value="TreeGrafter"/>
</dbReference>
<dbReference type="InterPro" id="IPR021109">
    <property type="entry name" value="Peptidase_aspartic_dom_sf"/>
</dbReference>
<dbReference type="InterPro" id="IPR001461">
    <property type="entry name" value="Aspartic_peptidase_A1"/>
</dbReference>
<comment type="similarity">
    <text evidence="2">Belongs to the peptidase A1 family.</text>
</comment>
<evidence type="ECO:0000313" key="14">
    <source>
        <dbReference type="Proteomes" id="UP000230233"/>
    </source>
</evidence>
<reference evidence="14" key="1">
    <citation type="submission" date="2017-10" db="EMBL/GenBank/DDBJ databases">
        <title>Rapid genome shrinkage in a self-fertile nematode reveals novel sperm competition proteins.</title>
        <authorList>
            <person name="Yin D."/>
            <person name="Schwarz E.M."/>
            <person name="Thomas C.G."/>
            <person name="Felde R.L."/>
            <person name="Korf I.F."/>
            <person name="Cutter A.D."/>
            <person name="Schartner C.M."/>
            <person name="Ralston E.J."/>
            <person name="Meyer B.J."/>
            <person name="Haag E.S."/>
        </authorList>
    </citation>
    <scope>NUCLEOTIDE SEQUENCE [LARGE SCALE GENOMIC DNA]</scope>
    <source>
        <strain evidence="14">JU1422</strain>
    </source>
</reference>
<name>A0A2G5T5E9_9PELO</name>
<proteinExistence type="inferred from homology"/>
<evidence type="ECO:0000256" key="10">
    <source>
        <dbReference type="ARBA" id="ARBA00023180"/>
    </source>
</evidence>
<dbReference type="FunFam" id="2.40.70.10:FF:000058">
    <property type="entry name" value="ASpartyl Protease"/>
    <property type="match status" value="1"/>
</dbReference>
<sequence length="394" mass="43731">MRTFPVSSYHRSSTMVQFSSIFLIIFFFIPNIQAAIFKQDLIFRSRAQNLKNHALLPQGVHDFHDSEYIGIITIGKPYQTFKVAMQTGTSSLWIPAPEADSSCNGKSHFYPKTSDTFRTTGRDFELTYGMGTLFQDRVFGYMGQDMVTFGAYEGAQLKIPNSLFGLALSVTSRFSNDTNIDGILGLAPAMNYDRIYLSPLLNAIQQGLLDYDLFTVYLEGHGSQKNVPGGRFTFGGIDTDNCGSVIDWLPFVSSVNYGFMIEGVSIGNYTLNRTMQVMTDTGTPFIAAPFYVLNGIGATLGARYDNTTKSYYVPCDGEKENLNFVIGGKTYSVEPRNYILETNQANTCLLAISGLSGYGMGPTWILGTPFMRQYCHVHDIGNQKMGLAKSLQKF</sequence>
<keyword evidence="14" id="KW-1185">Reference proteome</keyword>
<keyword evidence="6" id="KW-0064">Aspartyl protease</keyword>
<gene>
    <name evidence="13" type="primary">Cnig_chr_V.g16602</name>
    <name evidence="13" type="ORF">B9Z55_016602</name>
</gene>
<keyword evidence="4" id="KW-0645">Protease</keyword>
<dbReference type="InterPro" id="IPR033121">
    <property type="entry name" value="PEPTIDASE_A1"/>
</dbReference>
<dbReference type="EMBL" id="PDUG01000005">
    <property type="protein sequence ID" value="PIC22614.1"/>
    <property type="molecule type" value="Genomic_DNA"/>
</dbReference>
<keyword evidence="8" id="KW-0865">Zymogen</keyword>
<comment type="caution">
    <text evidence="13">The sequence shown here is derived from an EMBL/GenBank/DDBJ whole genome shotgun (WGS) entry which is preliminary data.</text>
</comment>
<evidence type="ECO:0000256" key="1">
    <source>
        <dbReference type="ARBA" id="ARBA00004613"/>
    </source>
</evidence>
<keyword evidence="7" id="KW-0378">Hydrolase</keyword>
<dbReference type="PRINTS" id="PR00792">
    <property type="entry name" value="PEPSIN"/>
</dbReference>
<dbReference type="PANTHER" id="PTHR47966:SF30">
    <property type="entry name" value="PEPTIDASE A1 DOMAIN-CONTAINING PROTEIN"/>
    <property type="match status" value="1"/>
</dbReference>
<evidence type="ECO:0000256" key="9">
    <source>
        <dbReference type="ARBA" id="ARBA00023157"/>
    </source>
</evidence>